<organism evidence="3 4">
    <name type="scientific">Ancylobacter tetraedralis</name>
    <dbReference type="NCBI Taxonomy" id="217068"/>
    <lineage>
        <taxon>Bacteria</taxon>
        <taxon>Pseudomonadati</taxon>
        <taxon>Pseudomonadota</taxon>
        <taxon>Alphaproteobacteria</taxon>
        <taxon>Hyphomicrobiales</taxon>
        <taxon>Xanthobacteraceae</taxon>
        <taxon>Ancylobacter</taxon>
    </lineage>
</organism>
<dbReference type="Proteomes" id="UP000533469">
    <property type="component" value="Unassembled WGS sequence"/>
</dbReference>
<dbReference type="EMBL" id="JACICD010000001">
    <property type="protein sequence ID" value="MBB3770019.1"/>
    <property type="molecule type" value="Genomic_DNA"/>
</dbReference>
<evidence type="ECO:0000313" key="4">
    <source>
        <dbReference type="Proteomes" id="UP000533469"/>
    </source>
</evidence>
<keyword evidence="4" id="KW-1185">Reference proteome</keyword>
<keyword evidence="1" id="KW-0472">Membrane</keyword>
<feature type="transmembrane region" description="Helical" evidence="1">
    <location>
        <begin position="319"/>
        <end position="343"/>
    </location>
</feature>
<evidence type="ECO:0000259" key="2">
    <source>
        <dbReference type="Pfam" id="PF01970"/>
    </source>
</evidence>
<feature type="transmembrane region" description="Helical" evidence="1">
    <location>
        <begin position="355"/>
        <end position="379"/>
    </location>
</feature>
<evidence type="ECO:0000313" key="3">
    <source>
        <dbReference type="EMBL" id="MBB3770019.1"/>
    </source>
</evidence>
<name>A0A839Z322_9HYPH</name>
<feature type="transmembrane region" description="Helical" evidence="1">
    <location>
        <begin position="43"/>
        <end position="70"/>
    </location>
</feature>
<keyword evidence="1" id="KW-0812">Transmembrane</keyword>
<dbReference type="PANTHER" id="PTHR35342">
    <property type="entry name" value="TRICARBOXYLIC TRANSPORT PROTEIN"/>
    <property type="match status" value="1"/>
</dbReference>
<feature type="transmembrane region" description="Helical" evidence="1">
    <location>
        <begin position="12"/>
        <end position="37"/>
    </location>
</feature>
<feature type="transmembrane region" description="Helical" evidence="1">
    <location>
        <begin position="110"/>
        <end position="133"/>
    </location>
</feature>
<feature type="transmembrane region" description="Helical" evidence="1">
    <location>
        <begin position="207"/>
        <end position="225"/>
    </location>
</feature>
<dbReference type="AlphaFoldDB" id="A0A839Z322"/>
<proteinExistence type="predicted"/>
<dbReference type="PANTHER" id="PTHR35342:SF5">
    <property type="entry name" value="TRICARBOXYLIC TRANSPORT PROTEIN"/>
    <property type="match status" value="1"/>
</dbReference>
<feature type="transmembrane region" description="Helical" evidence="1">
    <location>
        <begin position="391"/>
        <end position="408"/>
    </location>
</feature>
<feature type="transmembrane region" description="Helical" evidence="1">
    <location>
        <begin position="414"/>
        <end position="443"/>
    </location>
</feature>
<dbReference type="InterPro" id="IPR002823">
    <property type="entry name" value="DUF112_TM"/>
</dbReference>
<gene>
    <name evidence="3" type="ORF">FHS55_000605</name>
</gene>
<evidence type="ECO:0000256" key="1">
    <source>
        <dbReference type="SAM" id="Phobius"/>
    </source>
</evidence>
<feature type="domain" description="DUF112" evidence="2">
    <location>
        <begin position="21"/>
        <end position="439"/>
    </location>
</feature>
<dbReference type="Pfam" id="PF01970">
    <property type="entry name" value="TctA"/>
    <property type="match status" value="1"/>
</dbReference>
<reference evidence="3 4" key="1">
    <citation type="submission" date="2020-08" db="EMBL/GenBank/DDBJ databases">
        <title>Genomic Encyclopedia of Type Strains, Phase IV (KMG-IV): sequencing the most valuable type-strain genomes for metagenomic binning, comparative biology and taxonomic classification.</title>
        <authorList>
            <person name="Goeker M."/>
        </authorList>
    </citation>
    <scope>NUCLEOTIDE SEQUENCE [LARGE SCALE GENOMIC DNA]</scope>
    <source>
        <strain evidence="3 4">DSM 5895</strain>
    </source>
</reference>
<comment type="caution">
    <text evidence="3">The sequence shown here is derived from an EMBL/GenBank/DDBJ whole genome shotgun (WGS) entry which is preliminary data.</text>
</comment>
<protein>
    <submittedName>
        <fullName evidence="3">Putative tricarboxylic transport membrane protein</fullName>
    </submittedName>
</protein>
<feature type="transmembrane region" description="Helical" evidence="1">
    <location>
        <begin position="464"/>
        <end position="487"/>
    </location>
</feature>
<sequence length="500" mass="52285">MISIWDGVLHGFVVAATPINLAYCFLGVLLGTFVGVLPGVGPLVTIALLLPFTFSLEPTTALIMLAGIYYGAQYGGSTTSILLNMPGETSSVITCLDGHAMARQGRAGPALAIAALGSFFAGTVATFVVALFAPALASVAIRFGPADYFSLMTLGLVGAIVLAQGSLLKALTMVILGLLLGLVGTDINSGDLRFTFGIPEMSDGINFVSLAMGVFGIGEIIRILVQHEKEGGTIIEHGRVMPTRQDLIQSAGPALRGSIIGSALGLLPGGGAALSAFASYTVEKKLARDPSRFGKGAIEGVAGPESANNAAAQTSFIPLLTLGLPSNAVMALMVGAMMIHGITPGPQIMRTEPDLFWGVVASMWIGNAMLLVLNMPLVGLWVKLLRIPYRLLYPAIILFSCIGIYSVSNSSVDLIAAAVFGLLGFVLVALRFEPAPLLLGFILGPMMEENLRRALTLSRGDPTVFVREPISVVLLIAAAALLIVIILPTVRVNREKVFAE</sequence>
<accession>A0A839Z322</accession>
<keyword evidence="1" id="KW-1133">Transmembrane helix</keyword>
<feature type="transmembrane region" description="Helical" evidence="1">
    <location>
        <begin position="145"/>
        <end position="163"/>
    </location>
</feature>